<sequence>MKKIIATALVGAGAVLPLAGCGDGNDDSTDTTMQTSMEMPATTETESEESTPTSVTSTDQLGTFDQAKLDAFVVAFRSGYSDLSEDRDDDSIENIVIASCNDLANGVSEEQVTEKIRVLAANKGTEPSQDQAERIYDIVTPACP</sequence>
<dbReference type="Proteomes" id="UP000738270">
    <property type="component" value="Unassembled WGS sequence"/>
</dbReference>
<dbReference type="Proteomes" id="UP000193518">
    <property type="component" value="Unassembled WGS sequence"/>
</dbReference>
<reference evidence="3" key="2">
    <citation type="submission" date="2019-11" db="EMBL/GenBank/DDBJ databases">
        <title>Spread of Macrolides and rifampicin resistant Rhodococcus equi in clinical isolates in the USA.</title>
        <authorList>
            <person name="Alvarez-Narvaez S."/>
            <person name="Huber L."/>
            <person name="Cohen N.D."/>
            <person name="Slovis N."/>
            <person name="Greiter M."/>
            <person name="Giguere S."/>
            <person name="Hart K."/>
        </authorList>
    </citation>
    <scope>NUCLEOTIDE SEQUENCE</scope>
    <source>
        <strain evidence="3">Lh_38</strain>
    </source>
</reference>
<comment type="caution">
    <text evidence="4">The sequence shown here is derived from an EMBL/GenBank/DDBJ whole genome shotgun (WGS) entry which is preliminary data.</text>
</comment>
<dbReference type="EMBL" id="WUXD01000097">
    <property type="protein sequence ID" value="MBM4630437.1"/>
    <property type="molecule type" value="Genomic_DNA"/>
</dbReference>
<gene>
    <name evidence="4" type="ORF">A5N68_07870</name>
    <name evidence="3" type="ORF">GS453_28090</name>
</gene>
<feature type="signal peptide" evidence="2">
    <location>
        <begin position="1"/>
        <end position="19"/>
    </location>
</feature>
<evidence type="ECO:0000313" key="4">
    <source>
        <dbReference type="EMBL" id="ORM29778.1"/>
    </source>
</evidence>
<evidence type="ECO:0000313" key="3">
    <source>
        <dbReference type="EMBL" id="MBM4630437.1"/>
    </source>
</evidence>
<evidence type="ECO:0000313" key="5">
    <source>
        <dbReference type="Proteomes" id="UP000193518"/>
    </source>
</evidence>
<accession>A0AAE5IW06</accession>
<name>A0AAE5IW06_RHOHA</name>
<feature type="chain" id="PRO_5041989224" description="Lipoprotein" evidence="2">
    <location>
        <begin position="20"/>
        <end position="144"/>
    </location>
</feature>
<organism evidence="4 5">
    <name type="scientific">Rhodococcus hoagii</name>
    <name type="common">Corynebacterium equii</name>
    <dbReference type="NCBI Taxonomy" id="43767"/>
    <lineage>
        <taxon>Bacteria</taxon>
        <taxon>Bacillati</taxon>
        <taxon>Actinomycetota</taxon>
        <taxon>Actinomycetes</taxon>
        <taxon>Mycobacteriales</taxon>
        <taxon>Nocardiaceae</taxon>
        <taxon>Prescottella</taxon>
    </lineage>
</organism>
<feature type="compositionally biased region" description="Low complexity" evidence="1">
    <location>
        <begin position="30"/>
        <end position="58"/>
    </location>
</feature>
<evidence type="ECO:0008006" key="6">
    <source>
        <dbReference type="Google" id="ProtNLM"/>
    </source>
</evidence>
<feature type="region of interest" description="Disordered" evidence="1">
    <location>
        <begin position="20"/>
        <end position="61"/>
    </location>
</feature>
<dbReference type="EMBL" id="LWIC01000002">
    <property type="protein sequence ID" value="ORM29778.1"/>
    <property type="molecule type" value="Genomic_DNA"/>
</dbReference>
<evidence type="ECO:0000256" key="2">
    <source>
        <dbReference type="SAM" id="SignalP"/>
    </source>
</evidence>
<reference evidence="4 5" key="1">
    <citation type="journal article" date="2016" name="Genome Biol. Evol.">
        <title>Pangenome and Phylogenomic Analysis of the Pathogenic Actinobacterium Rhodococcus equi.</title>
        <authorList>
            <person name="Anastasi E."/>
            <person name="MacArthur I."/>
            <person name="Scortti M."/>
            <person name="Alvarez S."/>
            <person name="Giguere S."/>
            <person name="Vazquez-Boland J.A."/>
        </authorList>
    </citation>
    <scope>NUCLEOTIDE SEQUENCE [LARGE SCALE GENOMIC DNA]</scope>
    <source>
        <strain evidence="4 5">PAM1271</strain>
    </source>
</reference>
<dbReference type="RefSeq" id="WP_022596239.1">
    <property type="nucleotide sequence ID" value="NZ_AP024187.1"/>
</dbReference>
<protein>
    <recommendedName>
        <fullName evidence="6">Lipoprotein</fullName>
    </recommendedName>
</protein>
<dbReference type="AlphaFoldDB" id="A0AAE5IW06"/>
<proteinExistence type="predicted"/>
<evidence type="ECO:0000256" key="1">
    <source>
        <dbReference type="SAM" id="MobiDB-lite"/>
    </source>
</evidence>
<keyword evidence="2" id="KW-0732">Signal</keyword>